<protein>
    <recommendedName>
        <fullName evidence="9">NB-ARC domain-containing protein</fullName>
    </recommendedName>
</protein>
<dbReference type="Gene3D" id="3.80.10.10">
    <property type="entry name" value="Ribonuclease Inhibitor"/>
    <property type="match status" value="2"/>
</dbReference>
<dbReference type="SUPFAM" id="SSF52540">
    <property type="entry name" value="P-loop containing nucleoside triphosphate hydrolases"/>
    <property type="match status" value="1"/>
</dbReference>
<dbReference type="AlphaFoldDB" id="A0A9Q0FIC4"/>
<evidence type="ECO:0000259" key="6">
    <source>
        <dbReference type="Pfam" id="PF25019"/>
    </source>
</evidence>
<evidence type="ECO:0000313" key="8">
    <source>
        <dbReference type="Proteomes" id="UP001141552"/>
    </source>
</evidence>
<dbReference type="InterPro" id="IPR027417">
    <property type="entry name" value="P-loop_NTPase"/>
</dbReference>
<keyword evidence="1" id="KW-0433">Leucine-rich repeat</keyword>
<gene>
    <name evidence="7" type="ORF">Tsubulata_020395</name>
</gene>
<dbReference type="InterPro" id="IPR036388">
    <property type="entry name" value="WH-like_DNA-bd_sf"/>
</dbReference>
<dbReference type="Gene3D" id="1.10.10.10">
    <property type="entry name" value="Winged helix-like DNA-binding domain superfamily/Winged helix DNA-binding domain"/>
    <property type="match status" value="1"/>
</dbReference>
<keyword evidence="2" id="KW-0677">Repeat</keyword>
<dbReference type="InterPro" id="IPR058922">
    <property type="entry name" value="WHD_DRP"/>
</dbReference>
<dbReference type="InterPro" id="IPR056789">
    <property type="entry name" value="LRR_R13L1-DRL21"/>
</dbReference>
<keyword evidence="8" id="KW-1185">Reference proteome</keyword>
<evidence type="ECO:0000256" key="1">
    <source>
        <dbReference type="ARBA" id="ARBA00022614"/>
    </source>
</evidence>
<name>A0A9Q0FIC4_9ROSI</name>
<evidence type="ECO:0000256" key="3">
    <source>
        <dbReference type="ARBA" id="ARBA00022821"/>
    </source>
</evidence>
<evidence type="ECO:0000259" key="5">
    <source>
        <dbReference type="Pfam" id="PF23559"/>
    </source>
</evidence>
<reference evidence="7" key="2">
    <citation type="journal article" date="2023" name="Plants (Basel)">
        <title>Annotation of the Turnera subulata (Passifloraceae) Draft Genome Reveals the S-Locus Evolved after the Divergence of Turneroideae from Passifloroideae in a Stepwise Manner.</title>
        <authorList>
            <person name="Henning P.M."/>
            <person name="Roalson E.H."/>
            <person name="Mir W."/>
            <person name="McCubbin A.G."/>
            <person name="Shore J.S."/>
        </authorList>
    </citation>
    <scope>NUCLEOTIDE SEQUENCE</scope>
    <source>
        <strain evidence="7">F60SS</strain>
    </source>
</reference>
<feature type="domain" description="NB-ARC" evidence="4">
    <location>
        <begin position="32"/>
        <end position="130"/>
    </location>
</feature>
<organism evidence="7 8">
    <name type="scientific">Turnera subulata</name>
    <dbReference type="NCBI Taxonomy" id="218843"/>
    <lineage>
        <taxon>Eukaryota</taxon>
        <taxon>Viridiplantae</taxon>
        <taxon>Streptophyta</taxon>
        <taxon>Embryophyta</taxon>
        <taxon>Tracheophyta</taxon>
        <taxon>Spermatophyta</taxon>
        <taxon>Magnoliopsida</taxon>
        <taxon>eudicotyledons</taxon>
        <taxon>Gunneridae</taxon>
        <taxon>Pentapetalae</taxon>
        <taxon>rosids</taxon>
        <taxon>fabids</taxon>
        <taxon>Malpighiales</taxon>
        <taxon>Passifloraceae</taxon>
        <taxon>Turnera</taxon>
    </lineage>
</organism>
<dbReference type="Proteomes" id="UP001141552">
    <property type="component" value="Unassembled WGS sequence"/>
</dbReference>
<keyword evidence="3" id="KW-0611">Plant defense</keyword>
<dbReference type="OrthoDB" id="831010at2759"/>
<evidence type="ECO:0000259" key="4">
    <source>
        <dbReference type="Pfam" id="PF00931"/>
    </source>
</evidence>
<feature type="domain" description="Disease resistance protein winged helix" evidence="5">
    <location>
        <begin position="169"/>
        <end position="228"/>
    </location>
</feature>
<dbReference type="GO" id="GO:0043531">
    <property type="term" value="F:ADP binding"/>
    <property type="evidence" value="ECO:0007669"/>
    <property type="project" value="InterPro"/>
</dbReference>
<evidence type="ECO:0008006" key="9">
    <source>
        <dbReference type="Google" id="ProtNLM"/>
    </source>
</evidence>
<comment type="caution">
    <text evidence="7">The sequence shown here is derived from an EMBL/GenBank/DDBJ whole genome shotgun (WGS) entry which is preliminary data.</text>
</comment>
<dbReference type="Gene3D" id="3.40.50.300">
    <property type="entry name" value="P-loop containing nucleotide triphosphate hydrolases"/>
    <property type="match status" value="1"/>
</dbReference>
<evidence type="ECO:0000313" key="7">
    <source>
        <dbReference type="EMBL" id="KAJ4831294.1"/>
    </source>
</evidence>
<dbReference type="PANTHER" id="PTHR36766">
    <property type="entry name" value="PLANT BROAD-SPECTRUM MILDEW RESISTANCE PROTEIN RPW8"/>
    <property type="match status" value="1"/>
</dbReference>
<dbReference type="Pfam" id="PF23559">
    <property type="entry name" value="WHD_DRP"/>
    <property type="match status" value="1"/>
</dbReference>
<dbReference type="InterPro" id="IPR002182">
    <property type="entry name" value="NB-ARC"/>
</dbReference>
<feature type="domain" description="R13L1/DRL21-like LRR repeat region" evidence="6">
    <location>
        <begin position="376"/>
        <end position="484"/>
    </location>
</feature>
<dbReference type="EMBL" id="JAKUCV010005413">
    <property type="protein sequence ID" value="KAJ4831294.1"/>
    <property type="molecule type" value="Genomic_DNA"/>
</dbReference>
<dbReference type="Pfam" id="PF25019">
    <property type="entry name" value="LRR_R13L1-DRL21"/>
    <property type="match status" value="1"/>
</dbReference>
<dbReference type="GO" id="GO:0006952">
    <property type="term" value="P:defense response"/>
    <property type="evidence" value="ECO:0007669"/>
    <property type="project" value="UniProtKB-KW"/>
</dbReference>
<dbReference type="Pfam" id="PF00931">
    <property type="entry name" value="NB-ARC"/>
    <property type="match status" value="1"/>
</dbReference>
<sequence length="842" mass="94916">MEVVGEAVLSAVLQPLFQNLKSSDLLRFARRNQVVNELKKWESRLLEIYAVLRVQITNTKFLIVLDDVWNENHGKWTMLSTPFLKGASGSKTIVTTRNKSVSTLMGSVHTYQLEELSQDDCLSLFQWEAVLNSRIWELPETKSDILPALRMSYQYIPSCLKQCLALCAIFPKDYEFDEDELIYLWMGEGFLELAEHQDLMEELDHAYFHELIMDKARSVMHDLIHDLAQYVIEEKFLNLDNDLNGAKSFVKARHLSFTPRECDTLERFEAFLDINKLQTFLVFPFVSLCVNCLSSKVLHDLVPKLKLLRVLSLAGYSIEELSGSIGTLVHLRIIKLPESLNTSNLEVMPAQIGDLKNLRTLPKFVVVRGKQPGMFQLRNFAQLQAQLHITRLHNVVNIRDAEHANIKGKHGLNELTLAWTDDFNGLRWKTRTNRSYGGSSFPEWVGDPSFTNMVQLRLEDCLKSTSLPPLGKLPSLKCLSIKGMNEVKEVGVEFCGSDDFPSLESLKIEDKDQPNFGNLREFEVHNCPKFVGNLFYCTYLISLTKLDIYSCPKLASLPGMLPSLRELNIGRCQHVLLNNVSNLTSLTSLRIWRIERLVSLNDAYVQDLVALEDLVIRDCSELVYFLNTVKLRHANSLCMSLVEGGGNLPLTIEALTLRNCSKLVSFPRKGSVCALLSVFVCGCASLKSFPKGKLPATLKSLGITGCNLKCLPLGIVYDSAHKVLIGDFLAMPFPAAGDNHFCKLVCFPDKGFPPRLTSLVIRNCKKLAQPMEEWRLHRLTSLEHLSIDCFNLCTQSIVSFPDEEGLLPSLTTLHIGGFENLIQFKGSPEPHISSSFADLALP</sequence>
<dbReference type="PANTHER" id="PTHR36766:SF70">
    <property type="entry name" value="DISEASE RESISTANCE PROTEIN RGA4"/>
    <property type="match status" value="1"/>
</dbReference>
<proteinExistence type="predicted"/>
<accession>A0A9Q0FIC4</accession>
<dbReference type="InterPro" id="IPR032675">
    <property type="entry name" value="LRR_dom_sf"/>
</dbReference>
<dbReference type="SUPFAM" id="SSF52058">
    <property type="entry name" value="L domain-like"/>
    <property type="match status" value="2"/>
</dbReference>
<reference evidence="7" key="1">
    <citation type="submission" date="2022-02" db="EMBL/GenBank/DDBJ databases">
        <authorList>
            <person name="Henning P.M."/>
            <person name="McCubbin A.G."/>
            <person name="Shore J.S."/>
        </authorList>
    </citation>
    <scope>NUCLEOTIDE SEQUENCE</scope>
    <source>
        <strain evidence="7">F60SS</strain>
        <tissue evidence="7">Leaves</tissue>
    </source>
</reference>
<evidence type="ECO:0000256" key="2">
    <source>
        <dbReference type="ARBA" id="ARBA00022737"/>
    </source>
</evidence>